<name>A0A9D8KH66_9DELT</name>
<protein>
    <recommendedName>
        <fullName evidence="4">DUF523 domain-containing protein</fullName>
    </recommendedName>
</protein>
<reference evidence="2" key="1">
    <citation type="journal article" date="2021" name="Environ. Microbiol.">
        <title>Genomic characterization of three novel Desulfobacterota classes expand the metabolic and phylogenetic diversity of the phylum.</title>
        <authorList>
            <person name="Murphy C.L."/>
            <person name="Biggerstaff J."/>
            <person name="Eichhorn A."/>
            <person name="Ewing E."/>
            <person name="Shahan R."/>
            <person name="Soriano D."/>
            <person name="Stewart S."/>
            <person name="VanMol K."/>
            <person name="Walker R."/>
            <person name="Walters P."/>
            <person name="Elshahed M.S."/>
            <person name="Youssef N.H."/>
        </authorList>
    </citation>
    <scope>NUCLEOTIDE SEQUENCE</scope>
    <source>
        <strain evidence="2">Zod_Metabat.24</strain>
    </source>
</reference>
<evidence type="ECO:0000313" key="3">
    <source>
        <dbReference type="Proteomes" id="UP000809273"/>
    </source>
</evidence>
<keyword evidence="1" id="KW-0812">Transmembrane</keyword>
<evidence type="ECO:0008006" key="4">
    <source>
        <dbReference type="Google" id="ProtNLM"/>
    </source>
</evidence>
<dbReference type="EMBL" id="JAFGIX010000086">
    <property type="protein sequence ID" value="MBN1574701.1"/>
    <property type="molecule type" value="Genomic_DNA"/>
</dbReference>
<organism evidence="2 3">
    <name type="scientific">Candidatus Zymogenus saltonus</name>
    <dbReference type="NCBI Taxonomy" id="2844893"/>
    <lineage>
        <taxon>Bacteria</taxon>
        <taxon>Deltaproteobacteria</taxon>
        <taxon>Candidatus Zymogenia</taxon>
        <taxon>Candidatus Zymogeniales</taxon>
        <taxon>Candidatus Zymogenaceae</taxon>
        <taxon>Candidatus Zymogenus</taxon>
    </lineage>
</organism>
<evidence type="ECO:0000256" key="1">
    <source>
        <dbReference type="SAM" id="Phobius"/>
    </source>
</evidence>
<feature type="transmembrane region" description="Helical" evidence="1">
    <location>
        <begin position="75"/>
        <end position="96"/>
    </location>
</feature>
<comment type="caution">
    <text evidence="2">The sequence shown here is derived from an EMBL/GenBank/DDBJ whole genome shotgun (WGS) entry which is preliminary data.</text>
</comment>
<evidence type="ECO:0000313" key="2">
    <source>
        <dbReference type="EMBL" id="MBN1574701.1"/>
    </source>
</evidence>
<accession>A0A9D8KH66</accession>
<dbReference type="AlphaFoldDB" id="A0A9D8KH66"/>
<proteinExistence type="predicted"/>
<gene>
    <name evidence="2" type="ORF">JW984_16000</name>
</gene>
<keyword evidence="1" id="KW-1133">Transmembrane helix</keyword>
<dbReference type="Proteomes" id="UP000809273">
    <property type="component" value="Unassembled WGS sequence"/>
</dbReference>
<keyword evidence="1" id="KW-0472">Membrane</keyword>
<sequence>MDFKDNRKRKIVFVSHCILNQNLRFPGIAVQAGACSELVEKLLENDLGIEQIPCLERLGWGGVSRKNYFRYQPLFFDYADTFLSGLIKFFGALWIYKYGLLCKREARRIVKHTKDYIDSDYSVVGIITVNDSPTDGITQTLDLLRSAEKLKTIKHGREILRNPELDKMRESIPLLCEKGTGIFAKRLKRELKKKNIDIKIVGYDPWADQEVESKRVISDLKNGGFEPSKKA</sequence>
<reference evidence="2" key="2">
    <citation type="submission" date="2021-01" db="EMBL/GenBank/DDBJ databases">
        <authorList>
            <person name="Hahn C.R."/>
            <person name="Youssef N.H."/>
            <person name="Elshahed M."/>
        </authorList>
    </citation>
    <scope>NUCLEOTIDE SEQUENCE</scope>
    <source>
        <strain evidence="2">Zod_Metabat.24</strain>
    </source>
</reference>